<gene>
    <name evidence="1" type="ORF">BBO_05542</name>
</gene>
<dbReference type="OrthoDB" id="5297217at2759"/>
<dbReference type="AlphaFoldDB" id="A0A167CTE5"/>
<reference evidence="1 2" key="1">
    <citation type="journal article" date="2016" name="Genome Biol. Evol.">
        <title>Divergent and convergent evolution of fungal pathogenicity.</title>
        <authorList>
            <person name="Shang Y."/>
            <person name="Xiao G."/>
            <person name="Zheng P."/>
            <person name="Cen K."/>
            <person name="Zhan S."/>
            <person name="Wang C."/>
        </authorList>
    </citation>
    <scope>NUCLEOTIDE SEQUENCE [LARGE SCALE GENOMIC DNA]</scope>
    <source>
        <strain evidence="1 2">RCEF 3172</strain>
    </source>
</reference>
<evidence type="ECO:0000313" key="2">
    <source>
        <dbReference type="Proteomes" id="UP000076863"/>
    </source>
</evidence>
<protein>
    <submittedName>
        <fullName evidence="1">Uncharacterized protein</fullName>
    </submittedName>
</protein>
<comment type="caution">
    <text evidence="1">The sequence shown here is derived from an EMBL/GenBank/DDBJ whole genome shotgun (WGS) entry which is preliminary data.</text>
</comment>
<name>A0A167CTE5_9HYPO</name>
<organism evidence="1 2">
    <name type="scientific">Beauveria brongniartii RCEF 3172</name>
    <dbReference type="NCBI Taxonomy" id="1081107"/>
    <lineage>
        <taxon>Eukaryota</taxon>
        <taxon>Fungi</taxon>
        <taxon>Dikarya</taxon>
        <taxon>Ascomycota</taxon>
        <taxon>Pezizomycotina</taxon>
        <taxon>Sordariomycetes</taxon>
        <taxon>Hypocreomycetidae</taxon>
        <taxon>Hypocreales</taxon>
        <taxon>Cordycipitaceae</taxon>
        <taxon>Beauveria</taxon>
        <taxon>Beauveria brongniartii</taxon>
    </lineage>
</organism>
<dbReference type="EMBL" id="AZHA01000016">
    <property type="protein sequence ID" value="OAA41556.1"/>
    <property type="molecule type" value="Genomic_DNA"/>
</dbReference>
<accession>A0A167CTE5</accession>
<evidence type="ECO:0000313" key="1">
    <source>
        <dbReference type="EMBL" id="OAA41556.1"/>
    </source>
</evidence>
<dbReference type="Proteomes" id="UP000076863">
    <property type="component" value="Unassembled WGS sequence"/>
</dbReference>
<sequence>MSTPRGDDVVTQSHVADTDARDYFNILPNEIFTLVFGFVEEPEIDFRNLTELDLLELNTRKAKKDLHDLTLVNRRFNALATPLLYKRIDVIYRQLWANHWTGMEALSQTLKKKNYLRRYIRKFRLIFALLSFNDARLNRRILEVLGLVTHLNHLIVSGSFTEHREMILAFIKLALANSN</sequence>
<keyword evidence="2" id="KW-1185">Reference proteome</keyword>
<proteinExistence type="predicted"/>